<accession>A0A1J4J214</accession>
<comment type="caution">
    <text evidence="2">The sequence shown here is derived from an EMBL/GenBank/DDBJ whole genome shotgun (WGS) entry which is preliminary data.</text>
</comment>
<sequence>MPPASADDFNFNDDEMQRVLAMSRQEAGIADENEIVDPDLLAAIEESRRMLEDGNDQPNAANAPAVDEIGLDDPELLEAIRASLETHDDDGATNNNNNEEVDPDFEEALRLSNEINVDDDDDEPQNEKGKEEKKDESKEEKKKESEIDKKLEEDINSLIDSPDALQSILSEFGDIGDTKKDEEPKKQ</sequence>
<protein>
    <submittedName>
        <fullName evidence="2">Uncharacterized protein</fullName>
    </submittedName>
</protein>
<keyword evidence="3" id="KW-1185">Reference proteome</keyword>
<dbReference type="InterPro" id="IPR003903">
    <property type="entry name" value="UIM_dom"/>
</dbReference>
<feature type="region of interest" description="Disordered" evidence="1">
    <location>
        <begin position="48"/>
        <end position="162"/>
    </location>
</feature>
<feature type="compositionally biased region" description="Basic and acidic residues" evidence="1">
    <location>
        <begin position="176"/>
        <end position="187"/>
    </location>
</feature>
<gene>
    <name evidence="2" type="ORF">TRFO_11737</name>
</gene>
<dbReference type="GeneID" id="94830912"/>
<dbReference type="AlphaFoldDB" id="A0A1J4J214"/>
<dbReference type="SMART" id="SM00726">
    <property type="entry name" value="UIM"/>
    <property type="match status" value="4"/>
</dbReference>
<proteinExistence type="predicted"/>
<organism evidence="2 3">
    <name type="scientific">Tritrichomonas foetus</name>
    <dbReference type="NCBI Taxonomy" id="1144522"/>
    <lineage>
        <taxon>Eukaryota</taxon>
        <taxon>Metamonada</taxon>
        <taxon>Parabasalia</taxon>
        <taxon>Tritrichomonadida</taxon>
        <taxon>Tritrichomonadidae</taxon>
        <taxon>Tritrichomonas</taxon>
    </lineage>
</organism>
<feature type="compositionally biased region" description="Basic and acidic residues" evidence="1">
    <location>
        <begin position="125"/>
        <end position="153"/>
    </location>
</feature>
<name>A0A1J4J214_9EUKA</name>
<dbReference type="RefSeq" id="XP_068346665.1">
    <property type="nucleotide sequence ID" value="XM_068496208.1"/>
</dbReference>
<feature type="region of interest" description="Disordered" evidence="1">
    <location>
        <begin position="168"/>
        <end position="187"/>
    </location>
</feature>
<dbReference type="VEuPathDB" id="TrichDB:TRFO_11737"/>
<evidence type="ECO:0000256" key="1">
    <source>
        <dbReference type="SAM" id="MobiDB-lite"/>
    </source>
</evidence>
<evidence type="ECO:0000313" key="3">
    <source>
        <dbReference type="Proteomes" id="UP000179807"/>
    </source>
</evidence>
<dbReference type="Proteomes" id="UP000179807">
    <property type="component" value="Unassembled WGS sequence"/>
</dbReference>
<reference evidence="2" key="1">
    <citation type="submission" date="2016-10" db="EMBL/GenBank/DDBJ databases">
        <authorList>
            <person name="Benchimol M."/>
            <person name="Almeida L.G."/>
            <person name="Vasconcelos A.T."/>
            <person name="Perreira-Neves A."/>
            <person name="Rosa I.A."/>
            <person name="Tasca T."/>
            <person name="Bogo M.R."/>
            <person name="de Souza W."/>
        </authorList>
    </citation>
    <scope>NUCLEOTIDE SEQUENCE [LARGE SCALE GENOMIC DNA]</scope>
    <source>
        <strain evidence="2">K</strain>
    </source>
</reference>
<dbReference type="EMBL" id="MLAK01001393">
    <property type="protein sequence ID" value="OHS93528.1"/>
    <property type="molecule type" value="Genomic_DNA"/>
</dbReference>
<evidence type="ECO:0000313" key="2">
    <source>
        <dbReference type="EMBL" id="OHS93528.1"/>
    </source>
</evidence>